<evidence type="ECO:0000313" key="2">
    <source>
        <dbReference type="EMBL" id="KAG5454926.1"/>
    </source>
</evidence>
<reference evidence="2 3" key="2">
    <citation type="journal article" date="2021" name="Genomics">
        <title>High-quality reference genome for Clonorchis sinensis.</title>
        <authorList>
            <person name="Young N.D."/>
            <person name="Stroehlein A.J."/>
            <person name="Kinkar L."/>
            <person name="Wang T."/>
            <person name="Sohn W.M."/>
            <person name="Chang B.C.H."/>
            <person name="Kaur P."/>
            <person name="Weisz D."/>
            <person name="Dudchenko O."/>
            <person name="Aiden E.L."/>
            <person name="Korhonen P.K."/>
            <person name="Gasser R.B."/>
        </authorList>
    </citation>
    <scope>NUCLEOTIDE SEQUENCE [LARGE SCALE GENOMIC DNA]</scope>
    <source>
        <strain evidence="2">Cs-k2</strain>
    </source>
</reference>
<dbReference type="PROSITE" id="PS50240">
    <property type="entry name" value="TRYPSIN_DOM"/>
    <property type="match status" value="1"/>
</dbReference>
<dbReference type="GO" id="GO:0004252">
    <property type="term" value="F:serine-type endopeptidase activity"/>
    <property type="evidence" value="ECO:0007669"/>
    <property type="project" value="InterPro"/>
</dbReference>
<dbReference type="Proteomes" id="UP000286415">
    <property type="component" value="Unassembled WGS sequence"/>
</dbReference>
<dbReference type="OrthoDB" id="546450at2759"/>
<dbReference type="PANTHER" id="PTHR24252">
    <property type="entry name" value="ACROSIN-RELATED"/>
    <property type="match status" value="1"/>
</dbReference>
<dbReference type="PANTHER" id="PTHR24252:SF7">
    <property type="entry name" value="HYALIN"/>
    <property type="match status" value="1"/>
</dbReference>
<dbReference type="InterPro" id="IPR001254">
    <property type="entry name" value="Trypsin_dom"/>
</dbReference>
<feature type="non-terminal residue" evidence="2">
    <location>
        <position position="1"/>
    </location>
</feature>
<proteinExistence type="predicted"/>
<sequence length="428" mass="48521">FDCKRFIVSRRWRHQRGSEWVTQFQTDDFISIGDVTFAIILTSSANTPTTNQIHPSYLYFATSSINGICLDNSIENQLLLGNPRPDSYFHPKQLSGRYHRVSHILNIIITNGFSVTDSIPVHCGRNAFDDKWARLFTKKTSWEMPKRIVGGTESAYGEWPWLVSFLIYQNAEQVRSHKTRVKGLDEIFVPPTMLINYPDGSRMFHICGGTLIHPKWIVSAAHCFRPNQQYPDLSPQPKRWLARVGEHDMLDESVPHYDMTVRRIIVHPEYTDITRENDIALIELKEEIRLGPQINIACLPAVNEKPVPNRKCFAAGWGHPLHEAKNITTVLHHVEVPVIAHDKCSKLYSADGVVRIYESMVCAGSEAGGKDACQFDSGGPLVCKISGQWRLIGVVSFGVECGLPEYPGVYTDVSYFVPWIQAIVREPF</sequence>
<dbReference type="InterPro" id="IPR009003">
    <property type="entry name" value="Peptidase_S1_PA"/>
</dbReference>
<dbReference type="Gene3D" id="2.40.10.10">
    <property type="entry name" value="Trypsin-like serine proteases"/>
    <property type="match status" value="1"/>
</dbReference>
<dbReference type="GO" id="GO:0006508">
    <property type="term" value="P:proteolysis"/>
    <property type="evidence" value="ECO:0007669"/>
    <property type="project" value="InterPro"/>
</dbReference>
<protein>
    <submittedName>
        <fullName evidence="2">Enteropeptidase</fullName>
    </submittedName>
</protein>
<dbReference type="Pfam" id="PF00089">
    <property type="entry name" value="Trypsin"/>
    <property type="match status" value="1"/>
</dbReference>
<dbReference type="SMART" id="SM00020">
    <property type="entry name" value="Tryp_SPc"/>
    <property type="match status" value="1"/>
</dbReference>
<dbReference type="EMBL" id="NIRI02000005">
    <property type="protein sequence ID" value="KAG5454926.1"/>
    <property type="molecule type" value="Genomic_DNA"/>
</dbReference>
<dbReference type="InterPro" id="IPR001314">
    <property type="entry name" value="Peptidase_S1A"/>
</dbReference>
<reference evidence="2 3" key="1">
    <citation type="journal article" date="2018" name="Biotechnol. Adv.">
        <title>Improved genomic resources and new bioinformatic workflow for the carcinogenic parasite Clonorchis sinensis: Biotechnological implications.</title>
        <authorList>
            <person name="Wang D."/>
            <person name="Korhonen P.K."/>
            <person name="Gasser R.B."/>
            <person name="Young N.D."/>
        </authorList>
    </citation>
    <scope>NUCLEOTIDE SEQUENCE [LARGE SCALE GENOMIC DNA]</scope>
    <source>
        <strain evidence="2">Cs-k2</strain>
    </source>
</reference>
<dbReference type="InParanoid" id="A0A3R7F7H4"/>
<dbReference type="InterPro" id="IPR043504">
    <property type="entry name" value="Peptidase_S1_PA_chymotrypsin"/>
</dbReference>
<evidence type="ECO:0000313" key="3">
    <source>
        <dbReference type="Proteomes" id="UP000286415"/>
    </source>
</evidence>
<accession>A0A3R7F7H4</accession>
<dbReference type="InterPro" id="IPR018114">
    <property type="entry name" value="TRYPSIN_HIS"/>
</dbReference>
<organism evidence="2 3">
    <name type="scientific">Clonorchis sinensis</name>
    <name type="common">Chinese liver fluke</name>
    <dbReference type="NCBI Taxonomy" id="79923"/>
    <lineage>
        <taxon>Eukaryota</taxon>
        <taxon>Metazoa</taxon>
        <taxon>Spiralia</taxon>
        <taxon>Lophotrochozoa</taxon>
        <taxon>Platyhelminthes</taxon>
        <taxon>Trematoda</taxon>
        <taxon>Digenea</taxon>
        <taxon>Opisthorchiida</taxon>
        <taxon>Opisthorchiata</taxon>
        <taxon>Opisthorchiidae</taxon>
        <taxon>Clonorchis</taxon>
    </lineage>
</organism>
<dbReference type="PROSITE" id="PS00134">
    <property type="entry name" value="TRYPSIN_HIS"/>
    <property type="match status" value="1"/>
</dbReference>
<dbReference type="STRING" id="79923.A0A3R7F7H4"/>
<comment type="caution">
    <text evidence="2">The sequence shown here is derived from an EMBL/GenBank/DDBJ whole genome shotgun (WGS) entry which is preliminary data.</text>
</comment>
<dbReference type="PRINTS" id="PR00722">
    <property type="entry name" value="CHYMOTRYPSIN"/>
</dbReference>
<gene>
    <name evidence="2" type="ORF">CSKR_105868</name>
</gene>
<dbReference type="SUPFAM" id="SSF50494">
    <property type="entry name" value="Trypsin-like serine proteases"/>
    <property type="match status" value="1"/>
</dbReference>
<name>A0A3R7F7H4_CLOSI</name>
<keyword evidence="1" id="KW-1015">Disulfide bond</keyword>
<evidence type="ECO:0000256" key="1">
    <source>
        <dbReference type="ARBA" id="ARBA00023157"/>
    </source>
</evidence>
<dbReference type="CDD" id="cd00190">
    <property type="entry name" value="Tryp_SPc"/>
    <property type="match status" value="1"/>
</dbReference>
<keyword evidence="3" id="KW-1185">Reference proteome</keyword>
<dbReference type="AlphaFoldDB" id="A0A3R7F7H4"/>